<dbReference type="SUPFAM" id="SSF53335">
    <property type="entry name" value="S-adenosyl-L-methionine-dependent methyltransferases"/>
    <property type="match status" value="1"/>
</dbReference>
<keyword evidence="4" id="KW-1185">Reference proteome</keyword>
<evidence type="ECO:0000313" key="3">
    <source>
        <dbReference type="EMBL" id="KFN92935.1"/>
    </source>
</evidence>
<dbReference type="InterPro" id="IPR016843">
    <property type="entry name" value="S-AdoMet-dep_Ade-MeTrfase_prd"/>
</dbReference>
<dbReference type="Pfam" id="PF21106">
    <property type="entry name" value="YtxK_like"/>
    <property type="match status" value="1"/>
</dbReference>
<dbReference type="EMBL" id="JPVT01000023">
    <property type="protein sequence ID" value="KFN92935.1"/>
    <property type="molecule type" value="Genomic_DNA"/>
</dbReference>
<dbReference type="EC" id="2.1.1.-" evidence="3"/>
<dbReference type="GO" id="GO:0032259">
    <property type="term" value="P:methylation"/>
    <property type="evidence" value="ECO:0007669"/>
    <property type="project" value="UniProtKB-KW"/>
</dbReference>
<comment type="caution">
    <text evidence="3">The sequence shown here is derived from an EMBL/GenBank/DDBJ whole genome shotgun (WGS) entry which is preliminary data.</text>
</comment>
<organism evidence="3 4">
    <name type="scientific">Tetragenococcus muriaticus 3MR10-3</name>
    <dbReference type="NCBI Taxonomy" id="1302648"/>
    <lineage>
        <taxon>Bacteria</taxon>
        <taxon>Bacillati</taxon>
        <taxon>Bacillota</taxon>
        <taxon>Bacilli</taxon>
        <taxon>Lactobacillales</taxon>
        <taxon>Enterococcaceae</taxon>
        <taxon>Tetragenococcus</taxon>
    </lineage>
</organism>
<dbReference type="PANTHER" id="PTHR41313:SF1">
    <property type="entry name" value="DNA METHYLASE ADENINE-SPECIFIC DOMAIN-CONTAINING PROTEIN"/>
    <property type="match status" value="1"/>
</dbReference>
<keyword evidence="3" id="KW-0808">Transferase</keyword>
<dbReference type="PIRSF" id="PIRSF026567">
    <property type="entry name" value="Adenine_mtase_bact_prd"/>
    <property type="match status" value="1"/>
</dbReference>
<sequence>MSAENIEESFQLQLEAIQLLQNALDTSYLDAYIENIENMNDNYQVRIVNDVPKQSTVEEVQRIYQKLQGVSLEKEERRKVSQLLLLKGMQTEPLQPNHQLTPDSIGFLFVFLLEQLYPQKDSLKTVADLACGMGNLLFTVLTNLENEGYSLQGYGVDNDETMLAVSASNSQWISADVNLFHQDAATDLLMDPTDAVFSDLPVGYYPMDENAQNFETAAEGTHSFAHHLLIEQSMKYVKENGFGLFLVPTNFLETEQSEELKKWLADKVYLQGIVQLPDELFKNKAASKSIIILQQKGNKAKQASEVLLAKVASLKEPEKVSAFFNEFKEWQAANLAE</sequence>
<accession>A0A091C887</accession>
<dbReference type="RefSeq" id="WP_038021913.1">
    <property type="nucleotide sequence ID" value="NZ_JPVT01000023.1"/>
</dbReference>
<dbReference type="GO" id="GO:0003677">
    <property type="term" value="F:DNA binding"/>
    <property type="evidence" value="ECO:0007669"/>
    <property type="project" value="InterPro"/>
</dbReference>
<reference evidence="3 4" key="1">
    <citation type="submission" date="2014-08" db="EMBL/GenBank/DDBJ databases">
        <title>Genome sequence of Tetragenococcus muriaticus.</title>
        <authorList>
            <person name="Chuea-nongthon C."/>
            <person name="Rodtong S."/>
            <person name="Yongsawatdigul J."/>
            <person name="Steele J.L."/>
            <person name="Liu X.-y."/>
            <person name="Speers J."/>
            <person name="Glasner J.D."/>
            <person name="Neeno-Eckwall E.C."/>
        </authorList>
    </citation>
    <scope>NUCLEOTIDE SEQUENCE [LARGE SCALE GENOMIC DNA]</scope>
    <source>
        <strain evidence="3 4">3MR10-3</strain>
    </source>
</reference>
<dbReference type="CDD" id="cd02440">
    <property type="entry name" value="AdoMet_MTases"/>
    <property type="match status" value="1"/>
</dbReference>
<dbReference type="InterPro" id="IPR029063">
    <property type="entry name" value="SAM-dependent_MTases_sf"/>
</dbReference>
<dbReference type="GO" id="GO:0008170">
    <property type="term" value="F:N-methyltransferase activity"/>
    <property type="evidence" value="ECO:0007669"/>
    <property type="project" value="InterPro"/>
</dbReference>
<dbReference type="Pfam" id="PF02384">
    <property type="entry name" value="N6_Mtase"/>
    <property type="match status" value="1"/>
</dbReference>
<keyword evidence="3" id="KW-0489">Methyltransferase</keyword>
<evidence type="ECO:0000259" key="1">
    <source>
        <dbReference type="Pfam" id="PF02384"/>
    </source>
</evidence>
<feature type="domain" description="DNA methylase adenine-specific" evidence="1">
    <location>
        <begin position="101"/>
        <end position="312"/>
    </location>
</feature>
<dbReference type="InterPro" id="IPR003356">
    <property type="entry name" value="DNA_methylase_A-5"/>
</dbReference>
<dbReference type="InterPro" id="IPR052933">
    <property type="entry name" value="DNA_Protect_Modify"/>
</dbReference>
<gene>
    <name evidence="3" type="ORF">TMU3MR103_0236</name>
</gene>
<dbReference type="InterPro" id="IPR048375">
    <property type="entry name" value="YtxK-like_N"/>
</dbReference>
<evidence type="ECO:0000313" key="4">
    <source>
        <dbReference type="Proteomes" id="UP000029381"/>
    </source>
</evidence>
<proteinExistence type="predicted"/>
<dbReference type="Proteomes" id="UP000029381">
    <property type="component" value="Unassembled WGS sequence"/>
</dbReference>
<evidence type="ECO:0000259" key="2">
    <source>
        <dbReference type="Pfam" id="PF21106"/>
    </source>
</evidence>
<dbReference type="PANTHER" id="PTHR41313">
    <property type="entry name" value="ADENINE-SPECIFIC METHYLTRANSFERASE"/>
    <property type="match status" value="1"/>
</dbReference>
<name>A0A091C887_9ENTE</name>
<dbReference type="EC" id="2.1.1.72" evidence="3"/>
<feature type="domain" description="YtxK-like N-terminal helical" evidence="2">
    <location>
        <begin position="10"/>
        <end position="89"/>
    </location>
</feature>
<dbReference type="AlphaFoldDB" id="A0A091C887"/>
<dbReference type="Gene3D" id="1.10.150.470">
    <property type="match status" value="1"/>
</dbReference>
<dbReference type="GO" id="GO:0009007">
    <property type="term" value="F:site-specific DNA-methyltransferase (adenine-specific) activity"/>
    <property type="evidence" value="ECO:0007669"/>
    <property type="project" value="UniProtKB-EC"/>
</dbReference>
<dbReference type="PATRIC" id="fig|1302648.3.peg.222"/>
<protein>
    <submittedName>
        <fullName evidence="3">Adenine-specific methyltransferase</fullName>
        <ecNumber evidence="3">2.1.1.-</ecNumber>
        <ecNumber evidence="3">2.1.1.72</ecNumber>
    </submittedName>
</protein>
<dbReference type="Gene3D" id="3.40.50.150">
    <property type="entry name" value="Vaccinia Virus protein VP39"/>
    <property type="match status" value="1"/>
</dbReference>